<gene>
    <name evidence="1" type="ORF">ACFQHR_20565</name>
</gene>
<keyword evidence="2" id="KW-1185">Reference proteome</keyword>
<accession>A0ABW2DQJ8</accession>
<dbReference type="RefSeq" id="WP_066626079.1">
    <property type="nucleotide sequence ID" value="NZ_JBHSYQ010000016.1"/>
</dbReference>
<protein>
    <submittedName>
        <fullName evidence="1">Uncharacterized protein</fullName>
    </submittedName>
</protein>
<dbReference type="Proteomes" id="UP001596405">
    <property type="component" value="Unassembled WGS sequence"/>
</dbReference>
<sequence length="145" mass="16325">MKSILLLTSLIFWCGLFGNFDCGDGIVYVNEKQTQYDSRFTNFPKIDGQPKLKDGTADLNKIIEAQLKVADEAKNSVFRENFIFTVTCEGKIQDIQTLGDPKMSNWTNIIEIIKGTEGMWIPALIDGKPVDCIYFGKKTVVGNKY</sequence>
<evidence type="ECO:0000313" key="1">
    <source>
        <dbReference type="EMBL" id="MFC7000040.1"/>
    </source>
</evidence>
<evidence type="ECO:0000313" key="2">
    <source>
        <dbReference type="Proteomes" id="UP001596405"/>
    </source>
</evidence>
<proteinExistence type="predicted"/>
<dbReference type="EMBL" id="JBHSYQ010000016">
    <property type="protein sequence ID" value="MFC7000040.1"/>
    <property type="molecule type" value="Genomic_DNA"/>
</dbReference>
<organism evidence="1 2">
    <name type="scientific">Rufibacter roseus</name>
    <dbReference type="NCBI Taxonomy" id="1567108"/>
    <lineage>
        <taxon>Bacteria</taxon>
        <taxon>Pseudomonadati</taxon>
        <taxon>Bacteroidota</taxon>
        <taxon>Cytophagia</taxon>
        <taxon>Cytophagales</taxon>
        <taxon>Hymenobacteraceae</taxon>
        <taxon>Rufibacter</taxon>
    </lineage>
</organism>
<comment type="caution">
    <text evidence="1">The sequence shown here is derived from an EMBL/GenBank/DDBJ whole genome shotgun (WGS) entry which is preliminary data.</text>
</comment>
<name>A0ABW2DQJ8_9BACT</name>
<reference evidence="2" key="1">
    <citation type="journal article" date="2019" name="Int. J. Syst. Evol. Microbiol.">
        <title>The Global Catalogue of Microorganisms (GCM) 10K type strain sequencing project: providing services to taxonomists for standard genome sequencing and annotation.</title>
        <authorList>
            <consortium name="The Broad Institute Genomics Platform"/>
            <consortium name="The Broad Institute Genome Sequencing Center for Infectious Disease"/>
            <person name="Wu L."/>
            <person name="Ma J."/>
        </authorList>
    </citation>
    <scope>NUCLEOTIDE SEQUENCE [LARGE SCALE GENOMIC DNA]</scope>
    <source>
        <strain evidence="2">CGMCC 4.7393</strain>
    </source>
</reference>